<dbReference type="AlphaFoldDB" id="A3ITD5"/>
<sequence length="92" mass="10789">MCQTIVNEKKIKSIYVNDTDRMVILKIDRGQWREKVVYPRDNCIFYAHEDAYLEIYSYEFTSMILSDRIPVKQLILVDGVASSKENPELVVV</sequence>
<organism evidence="1 2">
    <name type="scientific">Crocosphaera chwakensis CCY0110</name>
    <dbReference type="NCBI Taxonomy" id="391612"/>
    <lineage>
        <taxon>Bacteria</taxon>
        <taxon>Bacillati</taxon>
        <taxon>Cyanobacteriota</taxon>
        <taxon>Cyanophyceae</taxon>
        <taxon>Oscillatoriophycideae</taxon>
        <taxon>Chroococcales</taxon>
        <taxon>Aphanothecaceae</taxon>
        <taxon>Crocosphaera</taxon>
        <taxon>Crocosphaera chwakensis</taxon>
    </lineage>
</organism>
<dbReference type="EMBL" id="AAXW01000028">
    <property type="protein sequence ID" value="EAZ90220.1"/>
    <property type="molecule type" value="Genomic_DNA"/>
</dbReference>
<protein>
    <submittedName>
        <fullName evidence="1">Uncharacterized protein</fullName>
    </submittedName>
</protein>
<dbReference type="InterPro" id="IPR014964">
    <property type="entry name" value="DUF1830"/>
</dbReference>
<name>A3ITD5_9CHRO</name>
<evidence type="ECO:0000313" key="2">
    <source>
        <dbReference type="Proteomes" id="UP000003781"/>
    </source>
</evidence>
<dbReference type="Proteomes" id="UP000003781">
    <property type="component" value="Unassembled WGS sequence"/>
</dbReference>
<dbReference type="eggNOG" id="ENOG502ZV5G">
    <property type="taxonomic scope" value="Bacteria"/>
</dbReference>
<keyword evidence="2" id="KW-1185">Reference proteome</keyword>
<evidence type="ECO:0000313" key="1">
    <source>
        <dbReference type="EMBL" id="EAZ90220.1"/>
    </source>
</evidence>
<dbReference type="OrthoDB" id="460810at2"/>
<proteinExistence type="predicted"/>
<dbReference type="RefSeq" id="WP_008276640.1">
    <property type="nucleotide sequence ID" value="NZ_AAXW01000028.1"/>
</dbReference>
<dbReference type="Pfam" id="PF08865">
    <property type="entry name" value="DUF1830"/>
    <property type="match status" value="1"/>
</dbReference>
<gene>
    <name evidence="1" type="ORF">CY0110_04393</name>
</gene>
<comment type="caution">
    <text evidence="1">The sequence shown here is derived from an EMBL/GenBank/DDBJ whole genome shotgun (WGS) entry which is preliminary data.</text>
</comment>
<accession>A3ITD5</accession>
<reference evidence="1 2" key="1">
    <citation type="submission" date="2007-03" db="EMBL/GenBank/DDBJ databases">
        <authorList>
            <person name="Stal L."/>
            <person name="Ferriera S."/>
            <person name="Johnson J."/>
            <person name="Kravitz S."/>
            <person name="Beeson K."/>
            <person name="Sutton G."/>
            <person name="Rogers Y.-H."/>
            <person name="Friedman R."/>
            <person name="Frazier M."/>
            <person name="Venter J.C."/>
        </authorList>
    </citation>
    <scope>NUCLEOTIDE SEQUENCE [LARGE SCALE GENOMIC DNA]</scope>
    <source>
        <strain evidence="1 2">CCY0110</strain>
    </source>
</reference>